<evidence type="ECO:0000313" key="3">
    <source>
        <dbReference type="Proteomes" id="UP000184089"/>
    </source>
</evidence>
<dbReference type="AlphaFoldDB" id="A0AAQ1MDI1"/>
<evidence type="ECO:0000313" key="2">
    <source>
        <dbReference type="EMBL" id="SHG13395.1"/>
    </source>
</evidence>
<gene>
    <name evidence="1" type="ORF">GT747_05125</name>
    <name evidence="2" type="ORF">SAMN05444424_1597</name>
</gene>
<evidence type="ECO:0008006" key="5">
    <source>
        <dbReference type="Google" id="ProtNLM"/>
    </source>
</evidence>
<dbReference type="EMBL" id="WWVX01000002">
    <property type="protein sequence ID" value="MZL69151.1"/>
    <property type="molecule type" value="Genomic_DNA"/>
</dbReference>
<dbReference type="Proteomes" id="UP000474718">
    <property type="component" value="Unassembled WGS sequence"/>
</dbReference>
<dbReference type="Proteomes" id="UP000184089">
    <property type="component" value="Unassembled WGS sequence"/>
</dbReference>
<reference evidence="3" key="2">
    <citation type="submission" date="2016-11" db="EMBL/GenBank/DDBJ databases">
        <authorList>
            <person name="Jaros S."/>
            <person name="Januszkiewicz K."/>
            <person name="Wedrychowicz H."/>
        </authorList>
    </citation>
    <scope>NUCLEOTIDE SEQUENCE [LARGE SCALE GENOMIC DNA]</scope>
    <source>
        <strain evidence="3">DSM 4029</strain>
    </source>
</reference>
<accession>A0AAQ1MDI1</accession>
<proteinExistence type="predicted"/>
<evidence type="ECO:0000313" key="4">
    <source>
        <dbReference type="Proteomes" id="UP000474718"/>
    </source>
</evidence>
<name>A0AAQ1MDI1_9FIRM</name>
<sequence length="643" mass="70146">MYQTSEAYRKAIVQGARTAIGYIADIDGNILLGQEQLQKIDIEASANSGENLLPGSCLCDKLKITALDPTGTVISLNWAGKEIVPYLGVETADGAETIPMGVFIATEPKVTNDCLVEIEAQDRACKLEIQWTTEKEHWPMTLSQLVHRACEVAGLEWGSETFPNADLLIEMGAAVDTTARAIVSYAAQIAGSFARMGRDGRLHFQWYTKTGREIGPESATRQMVAQYTVPVFDQVRVLTEEGDLGMLYPEMIESTHPFQITDNPLLFALSTSPKEEQQTALKAIYDQVSQITYAPLELDCQGDPSFEPGDIITVRNRYGEEIGLPIMEQRISYTGGLSMVVKSLGSSSEKGVVQGPLTESVIALRKKANVLQRELDFTRSEIKEVSYAADAIVTEVNEITQRVDGLVLSSSRTGGANLLKGSSARLGLEEWQVDGAVVCDVSTEVYNDTAAGGCFILGLNGRLGQPVSAVAGKRYAWYCQYKLEEGASTAAYISHGSHRKELEATSKWKELTGSFVAETPEVLVEAMVEGGTLCIADWTITQGDVCTAWQQAQNEIDAGGVKITSKGIHITKEKDPFQATLDNQQVRFRNNDTGEDVAYFNKDAGRIRRLLALGEFTVRQPDSECGAMRIIPVDGGAFFVIND</sequence>
<protein>
    <recommendedName>
        <fullName evidence="5">Prophage tail endopeptidase domain-containing protein</fullName>
    </recommendedName>
</protein>
<evidence type="ECO:0000313" key="1">
    <source>
        <dbReference type="EMBL" id="MZL69151.1"/>
    </source>
</evidence>
<reference evidence="1 4" key="3">
    <citation type="journal article" date="2019" name="Nat. Med.">
        <title>A library of human gut bacterial isolates paired with longitudinal multiomics data enables mechanistic microbiome research.</title>
        <authorList>
            <person name="Poyet M."/>
            <person name="Groussin M."/>
            <person name="Gibbons S.M."/>
            <person name="Avila-Pacheco J."/>
            <person name="Jiang X."/>
            <person name="Kearney S.M."/>
            <person name="Perrotta A.R."/>
            <person name="Berdy B."/>
            <person name="Zhao S."/>
            <person name="Lieberman T.D."/>
            <person name="Swanson P.K."/>
            <person name="Smith M."/>
            <person name="Roesemann S."/>
            <person name="Alexander J.E."/>
            <person name="Rich S.A."/>
            <person name="Livny J."/>
            <person name="Vlamakis H."/>
            <person name="Clish C."/>
            <person name="Bullock K."/>
            <person name="Deik A."/>
            <person name="Scott J."/>
            <person name="Pierce K.A."/>
            <person name="Xavier R.J."/>
            <person name="Alm E.J."/>
        </authorList>
    </citation>
    <scope>NUCLEOTIDE SEQUENCE [LARGE SCALE GENOMIC DNA]</scope>
    <source>
        <strain evidence="1 4">BIOML-A2</strain>
    </source>
</reference>
<organism evidence="2 3">
    <name type="scientific">Bittarella massiliensis</name>
    <name type="common">ex Durand et al. 2017</name>
    <dbReference type="NCBI Taxonomy" id="1720313"/>
    <lineage>
        <taxon>Bacteria</taxon>
        <taxon>Bacillati</taxon>
        <taxon>Bacillota</taxon>
        <taxon>Clostridia</taxon>
        <taxon>Eubacteriales</taxon>
        <taxon>Oscillospiraceae</taxon>
        <taxon>Bittarella (ex Durand et al. 2017)</taxon>
    </lineage>
</organism>
<comment type="caution">
    <text evidence="2">The sequence shown here is derived from an EMBL/GenBank/DDBJ whole genome shotgun (WGS) entry which is preliminary data.</text>
</comment>
<dbReference type="EMBL" id="FQVY01000002">
    <property type="protein sequence ID" value="SHG13395.1"/>
    <property type="molecule type" value="Genomic_DNA"/>
</dbReference>
<keyword evidence="4" id="KW-1185">Reference proteome</keyword>
<dbReference type="RefSeq" id="WP_021658074.1">
    <property type="nucleotide sequence ID" value="NZ_FQVY01000002.1"/>
</dbReference>
<reference evidence="2" key="1">
    <citation type="submission" date="2016-11" db="EMBL/GenBank/DDBJ databases">
        <authorList>
            <person name="Varghese N."/>
            <person name="Submissions S."/>
        </authorList>
    </citation>
    <scope>NUCLEOTIDE SEQUENCE</scope>
    <source>
        <strain evidence="2">DSM 4029</strain>
    </source>
</reference>